<comment type="caution">
    <text evidence="1">The sequence shown here is derived from an EMBL/GenBank/DDBJ whole genome shotgun (WGS) entry which is preliminary data.</text>
</comment>
<keyword evidence="2" id="KW-1185">Reference proteome</keyword>
<dbReference type="PANTHER" id="PTHR31118">
    <property type="entry name" value="CYCLASE-LIKE PROTEIN 2"/>
    <property type="match status" value="1"/>
</dbReference>
<dbReference type="EMBL" id="JAKGUD010000007">
    <property type="protein sequence ID" value="MCF4142696.1"/>
    <property type="molecule type" value="Genomic_DNA"/>
</dbReference>
<dbReference type="SUPFAM" id="SSF102198">
    <property type="entry name" value="Putative cyclase"/>
    <property type="match status" value="1"/>
</dbReference>
<name>A0ABS9ER05_9BACT</name>
<dbReference type="InterPro" id="IPR037175">
    <property type="entry name" value="KFase_sf"/>
</dbReference>
<dbReference type="PANTHER" id="PTHR31118:SF12">
    <property type="entry name" value="CYCLASE-LIKE PROTEIN 2"/>
    <property type="match status" value="1"/>
</dbReference>
<dbReference type="Gene3D" id="3.50.30.50">
    <property type="entry name" value="Putative cyclase"/>
    <property type="match status" value="1"/>
</dbReference>
<reference evidence="1 2" key="1">
    <citation type="submission" date="2022-01" db="EMBL/GenBank/DDBJ databases">
        <title>Dethiosulfovibrio faecalis sp. nov., a novel proteolytic, non-sulfur-reducing bacterium isolated from a marine aquaculture solid waste bioreactor.</title>
        <authorList>
            <person name="Grabowski S."/>
            <person name="Apolinario E."/>
            <person name="Schneider N."/>
            <person name="Marshall C.W."/>
            <person name="Sowers K.R."/>
        </authorList>
    </citation>
    <scope>NUCLEOTIDE SEQUENCE [LARGE SCALE GENOMIC DNA]</scope>
    <source>
        <strain evidence="1 2">DSM 12537</strain>
    </source>
</reference>
<proteinExistence type="predicted"/>
<dbReference type="RefSeq" id="WP_236099419.1">
    <property type="nucleotide sequence ID" value="NZ_JAKGUD010000007.1"/>
</dbReference>
<accession>A0ABS9ER05</accession>
<dbReference type="Pfam" id="PF04199">
    <property type="entry name" value="Cyclase"/>
    <property type="match status" value="1"/>
</dbReference>
<evidence type="ECO:0000313" key="1">
    <source>
        <dbReference type="EMBL" id="MCF4142696.1"/>
    </source>
</evidence>
<dbReference type="Proteomes" id="UP001200430">
    <property type="component" value="Unassembled WGS sequence"/>
</dbReference>
<gene>
    <name evidence="1" type="ORF">L2W38_07685</name>
</gene>
<sequence>MDLMELYRELKGRTFVDLTHSFCPGIPHYPALHDMERRDLYTVENDGFWVEKMTLVGQWGTHVDSPRHFVPGGRTVDLIDVKEMFLPLVVLDLSRDVSGNPDRCLSREDIIAWEDSYGRVPEGCFFALRTDWSKRWPDCDAMDNKDEKGIAHYPGYSLDSLKFLYEERGVTASGHETADTDCGVDSSNGNMVCEHYVLAQDRYQIELMANLDKVPPTGALIIAAFPKLKDGSGFPARCFAILP</sequence>
<protein>
    <submittedName>
        <fullName evidence="1">Cyclase family protein</fullName>
    </submittedName>
</protein>
<organism evidence="1 2">
    <name type="scientific">Dethiosulfovibrio marinus</name>
    <dbReference type="NCBI Taxonomy" id="133532"/>
    <lineage>
        <taxon>Bacteria</taxon>
        <taxon>Thermotogati</taxon>
        <taxon>Synergistota</taxon>
        <taxon>Synergistia</taxon>
        <taxon>Synergistales</taxon>
        <taxon>Dethiosulfovibrionaceae</taxon>
        <taxon>Dethiosulfovibrio</taxon>
    </lineage>
</organism>
<dbReference type="InterPro" id="IPR007325">
    <property type="entry name" value="KFase/CYL"/>
</dbReference>
<evidence type="ECO:0000313" key="2">
    <source>
        <dbReference type="Proteomes" id="UP001200430"/>
    </source>
</evidence>